<dbReference type="Proteomes" id="UP000251558">
    <property type="component" value="Unassembled WGS sequence"/>
</dbReference>
<reference evidence="9" key="1">
    <citation type="submission" date="2018-06" db="EMBL/GenBank/DDBJ databases">
        <authorList>
            <person name="Helene L.C."/>
            <person name="Dall'Agnol R."/>
            <person name="Delamuta J.R."/>
            <person name="Hungria M."/>
        </authorList>
    </citation>
    <scope>NUCLEOTIDE SEQUENCE [LARGE SCALE GENOMIC DNA]</scope>
    <source>
        <strain evidence="9">AC99b</strain>
    </source>
</reference>
<dbReference type="EMBL" id="QMBP01000008">
    <property type="protein sequence ID" value="RAZ89374.1"/>
    <property type="molecule type" value="Genomic_DNA"/>
</dbReference>
<evidence type="ECO:0000313" key="8">
    <source>
        <dbReference type="EMBL" id="RAZ89374.1"/>
    </source>
</evidence>
<gene>
    <name evidence="8" type="ORF">DPM33_17465</name>
</gene>
<dbReference type="PANTHER" id="PTHR32196">
    <property type="entry name" value="ABC TRANSPORTER PERMEASE PROTEIN YPHD-RELATED-RELATED"/>
    <property type="match status" value="1"/>
</dbReference>
<reference evidence="8 9" key="2">
    <citation type="submission" date="2018-07" db="EMBL/GenBank/DDBJ databases">
        <title>Diversity of Mesorhizobium strains in Brazil.</title>
        <authorList>
            <person name="Helene L.C.F."/>
            <person name="Dall'Agnol R."/>
            <person name="Delamuta J.R.M."/>
            <person name="Hungria M."/>
        </authorList>
    </citation>
    <scope>NUCLEOTIDE SEQUENCE [LARGE SCALE GENOMIC DNA]</scope>
    <source>
        <strain evidence="8 9">AC99b</strain>
    </source>
</reference>
<accession>A0A330HRG3</accession>
<evidence type="ECO:0000256" key="3">
    <source>
        <dbReference type="ARBA" id="ARBA00022692"/>
    </source>
</evidence>
<evidence type="ECO:0000256" key="2">
    <source>
        <dbReference type="ARBA" id="ARBA00022475"/>
    </source>
</evidence>
<evidence type="ECO:0000256" key="1">
    <source>
        <dbReference type="ARBA" id="ARBA00004651"/>
    </source>
</evidence>
<dbReference type="OrthoDB" id="6384190at2"/>
<keyword evidence="3 7" id="KW-0812">Transmembrane</keyword>
<feature type="transmembrane region" description="Helical" evidence="7">
    <location>
        <begin position="33"/>
        <end position="57"/>
    </location>
</feature>
<comment type="caution">
    <text evidence="8">The sequence shown here is derived from an EMBL/GenBank/DDBJ whole genome shotgun (WGS) entry which is preliminary data.</text>
</comment>
<feature type="transmembrane region" description="Helical" evidence="7">
    <location>
        <begin position="275"/>
        <end position="297"/>
    </location>
</feature>
<proteinExistence type="predicted"/>
<feature type="transmembrane region" description="Helical" evidence="7">
    <location>
        <begin position="148"/>
        <end position="166"/>
    </location>
</feature>
<sequence length="353" mass="36390">MGDHLPEITNNSSENSDRITTHAQSIQPSKLSILLSILNFGPSLILLLLIAMLSLTSPYFLTPRNISNILAQTAVISVVAMGQQLVILTRGIDLSVGSNLALASVLGALSFHAGAPAALVIAVMIVSGAAVGAVNGGFYVFGRLPHPFIITLATLSIAKGLALQLAEGRAIPGMPPEISALGTDALGGLPGSVFVVLAVAAAFFVVTRTMVWGRWIYAVGGRPDAALRMGIPVSWVLVSTYVVSGTCAGIGAVILAGRTDAGSPLFGNLLELDTIAAVIIGGASFLGGRGHLGNALIGALMIGVIRNALNLLNVNIFFQLIVIGVVIVIAVEGDVLRNRLEGRVRVLQAGKQS</sequence>
<keyword evidence="2" id="KW-1003">Cell membrane</keyword>
<evidence type="ECO:0000256" key="7">
    <source>
        <dbReference type="SAM" id="Phobius"/>
    </source>
</evidence>
<feature type="transmembrane region" description="Helical" evidence="7">
    <location>
        <begin position="232"/>
        <end position="255"/>
    </location>
</feature>
<evidence type="ECO:0000256" key="4">
    <source>
        <dbReference type="ARBA" id="ARBA00022989"/>
    </source>
</evidence>
<comment type="subcellular location">
    <subcellularLocation>
        <location evidence="1">Cell membrane</location>
        <topology evidence="1">Multi-pass membrane protein</topology>
    </subcellularLocation>
</comment>
<keyword evidence="9" id="KW-1185">Reference proteome</keyword>
<evidence type="ECO:0000313" key="9">
    <source>
        <dbReference type="Proteomes" id="UP000251558"/>
    </source>
</evidence>
<name>A0A330HRG3_9HYPH</name>
<feature type="transmembrane region" description="Helical" evidence="7">
    <location>
        <begin position="119"/>
        <end position="141"/>
    </location>
</feature>
<feature type="region of interest" description="Disordered" evidence="6">
    <location>
        <begin position="1"/>
        <end position="21"/>
    </location>
</feature>
<dbReference type="CDD" id="cd06579">
    <property type="entry name" value="TM_PBP1_transp_AraH_like"/>
    <property type="match status" value="1"/>
</dbReference>
<organism evidence="8 9">
    <name type="scientific">Mesorhizobium hawassense</name>
    <dbReference type="NCBI Taxonomy" id="1209954"/>
    <lineage>
        <taxon>Bacteria</taxon>
        <taxon>Pseudomonadati</taxon>
        <taxon>Pseudomonadota</taxon>
        <taxon>Alphaproteobacteria</taxon>
        <taxon>Hyphomicrobiales</taxon>
        <taxon>Phyllobacteriaceae</taxon>
        <taxon>Mesorhizobium</taxon>
    </lineage>
</organism>
<protein>
    <submittedName>
        <fullName evidence="8">ABC transporter permease</fullName>
    </submittedName>
</protein>
<feature type="transmembrane region" description="Helical" evidence="7">
    <location>
        <begin position="186"/>
        <end position="211"/>
    </location>
</feature>
<feature type="transmembrane region" description="Helical" evidence="7">
    <location>
        <begin position="69"/>
        <end position="87"/>
    </location>
</feature>
<evidence type="ECO:0000256" key="5">
    <source>
        <dbReference type="ARBA" id="ARBA00023136"/>
    </source>
</evidence>
<keyword evidence="5 7" id="KW-0472">Membrane</keyword>
<dbReference type="InterPro" id="IPR001851">
    <property type="entry name" value="ABC_transp_permease"/>
</dbReference>
<dbReference type="Pfam" id="PF02653">
    <property type="entry name" value="BPD_transp_2"/>
    <property type="match status" value="1"/>
</dbReference>
<dbReference type="GO" id="GO:0022857">
    <property type="term" value="F:transmembrane transporter activity"/>
    <property type="evidence" value="ECO:0007669"/>
    <property type="project" value="InterPro"/>
</dbReference>
<dbReference type="AlphaFoldDB" id="A0A330HRG3"/>
<dbReference type="PANTHER" id="PTHR32196:SF72">
    <property type="entry name" value="RIBOSE IMPORT PERMEASE PROTEIN RBSC"/>
    <property type="match status" value="1"/>
</dbReference>
<dbReference type="GO" id="GO:0005886">
    <property type="term" value="C:plasma membrane"/>
    <property type="evidence" value="ECO:0007669"/>
    <property type="project" value="UniProtKB-SubCell"/>
</dbReference>
<evidence type="ECO:0000256" key="6">
    <source>
        <dbReference type="SAM" id="MobiDB-lite"/>
    </source>
</evidence>
<feature type="transmembrane region" description="Helical" evidence="7">
    <location>
        <begin position="309"/>
        <end position="331"/>
    </location>
</feature>
<keyword evidence="4 7" id="KW-1133">Transmembrane helix</keyword>